<accession>A0ABN8RX98</accession>
<dbReference type="SMART" id="SM00054">
    <property type="entry name" value="EFh"/>
    <property type="match status" value="2"/>
</dbReference>
<dbReference type="EMBL" id="CALNXK010000375">
    <property type="protein sequence ID" value="CAH3184096.1"/>
    <property type="molecule type" value="Genomic_DNA"/>
</dbReference>
<dbReference type="Proteomes" id="UP001159405">
    <property type="component" value="Unassembled WGS sequence"/>
</dbReference>
<evidence type="ECO:0000313" key="4">
    <source>
        <dbReference type="Proteomes" id="UP001159405"/>
    </source>
</evidence>
<sequence length="241" mass="27970">MKIRSQILKYMHLDRTYCLLTGRCYSSEVNRPVYSCVLSETFLYIYLPSLHGYDVQFPYDRRTYSPKNFSFRVLLNLGLVPKGIYNCIISELKSPTSVSVVGRNVRIILELFRLIDVHDEMALNDVQFCAFMKTATDLSTNQIYKVFDMLDVDGSGSMDFDEFYLLICILIAVHDKVEKNFIYRHSRTVFDLLDEDSSGNISAYEFETFGFLFNLQGEAIRTIFSEFDVSGDQVSFYRFSP</sequence>
<feature type="domain" description="EF-hand" evidence="2">
    <location>
        <begin position="138"/>
        <end position="173"/>
    </location>
</feature>
<dbReference type="PANTHER" id="PTHR47065">
    <property type="entry name" value="EF-HAND CALCIUM-BINDING DOMAIN-CONTAINING PROTEIN 9"/>
    <property type="match status" value="1"/>
</dbReference>
<proteinExistence type="predicted"/>
<feature type="domain" description="EF-hand" evidence="2">
    <location>
        <begin position="181"/>
        <end position="216"/>
    </location>
</feature>
<reference evidence="3 4" key="1">
    <citation type="submission" date="2022-05" db="EMBL/GenBank/DDBJ databases">
        <authorList>
            <consortium name="Genoscope - CEA"/>
            <person name="William W."/>
        </authorList>
    </citation>
    <scope>NUCLEOTIDE SEQUENCE [LARGE SCALE GENOMIC DNA]</scope>
</reference>
<protein>
    <recommendedName>
        <fullName evidence="2">EF-hand domain-containing protein</fullName>
    </recommendedName>
</protein>
<dbReference type="InterPro" id="IPR000261">
    <property type="entry name" value="EH_dom"/>
</dbReference>
<evidence type="ECO:0000256" key="1">
    <source>
        <dbReference type="ARBA" id="ARBA00022837"/>
    </source>
</evidence>
<evidence type="ECO:0000313" key="3">
    <source>
        <dbReference type="EMBL" id="CAH3184096.1"/>
    </source>
</evidence>
<keyword evidence="4" id="KW-1185">Reference proteome</keyword>
<dbReference type="Gene3D" id="1.10.238.10">
    <property type="entry name" value="EF-hand"/>
    <property type="match status" value="2"/>
</dbReference>
<organism evidence="3 4">
    <name type="scientific">Porites lobata</name>
    <dbReference type="NCBI Taxonomy" id="104759"/>
    <lineage>
        <taxon>Eukaryota</taxon>
        <taxon>Metazoa</taxon>
        <taxon>Cnidaria</taxon>
        <taxon>Anthozoa</taxon>
        <taxon>Hexacorallia</taxon>
        <taxon>Scleractinia</taxon>
        <taxon>Fungiina</taxon>
        <taxon>Poritidae</taxon>
        <taxon>Porites</taxon>
    </lineage>
</organism>
<comment type="caution">
    <text evidence="3">The sequence shown here is derived from an EMBL/GenBank/DDBJ whole genome shotgun (WGS) entry which is preliminary data.</text>
</comment>
<gene>
    <name evidence="3" type="ORF">PLOB_00029678</name>
</gene>
<dbReference type="SUPFAM" id="SSF47473">
    <property type="entry name" value="EF-hand"/>
    <property type="match status" value="1"/>
</dbReference>
<dbReference type="InterPro" id="IPR011992">
    <property type="entry name" value="EF-hand-dom_pair"/>
</dbReference>
<dbReference type="InterPro" id="IPR018247">
    <property type="entry name" value="EF_Hand_1_Ca_BS"/>
</dbReference>
<dbReference type="PANTHER" id="PTHR47065:SF1">
    <property type="entry name" value="EF-HAND CALCIUM-BINDING DOMAIN-CONTAINING PROTEIN 9"/>
    <property type="match status" value="1"/>
</dbReference>
<dbReference type="PROSITE" id="PS00018">
    <property type="entry name" value="EF_HAND_1"/>
    <property type="match status" value="2"/>
</dbReference>
<dbReference type="Pfam" id="PF13202">
    <property type="entry name" value="EF-hand_5"/>
    <property type="match status" value="1"/>
</dbReference>
<name>A0ABN8RX98_9CNID</name>
<dbReference type="PROSITE" id="PS50222">
    <property type="entry name" value="EF_HAND_2"/>
    <property type="match status" value="2"/>
</dbReference>
<dbReference type="InterPro" id="IPR042798">
    <property type="entry name" value="EFCAB9"/>
</dbReference>
<dbReference type="InterPro" id="IPR002048">
    <property type="entry name" value="EF_hand_dom"/>
</dbReference>
<dbReference type="Pfam" id="PF12763">
    <property type="entry name" value="EH"/>
    <property type="match status" value="1"/>
</dbReference>
<evidence type="ECO:0000259" key="2">
    <source>
        <dbReference type="PROSITE" id="PS50222"/>
    </source>
</evidence>
<keyword evidence="1" id="KW-0106">Calcium</keyword>